<comment type="caution">
    <text evidence="2">The sequence shown here is derived from an EMBL/GenBank/DDBJ whole genome shotgun (WGS) entry which is preliminary data.</text>
</comment>
<reference evidence="3" key="1">
    <citation type="journal article" date="2019" name="Int. J. Syst. Evol. Microbiol.">
        <title>The Global Catalogue of Microorganisms (GCM) 10K type strain sequencing project: providing services to taxonomists for standard genome sequencing and annotation.</title>
        <authorList>
            <consortium name="The Broad Institute Genomics Platform"/>
            <consortium name="The Broad Institute Genome Sequencing Center for Infectious Disease"/>
            <person name="Wu L."/>
            <person name="Ma J."/>
        </authorList>
    </citation>
    <scope>NUCLEOTIDE SEQUENCE [LARGE SCALE GENOMIC DNA]</scope>
    <source>
        <strain evidence="3">NCAIM B.01391</strain>
    </source>
</reference>
<dbReference type="InterPro" id="IPR041705">
    <property type="entry name" value="PIN_Sll0205"/>
</dbReference>
<dbReference type="PANTHER" id="PTHR36173:SF2">
    <property type="entry name" value="RIBONUCLEASE VAPC16"/>
    <property type="match status" value="1"/>
</dbReference>
<evidence type="ECO:0000313" key="3">
    <source>
        <dbReference type="Proteomes" id="UP001596053"/>
    </source>
</evidence>
<protein>
    <submittedName>
        <fullName evidence="2">Type II toxin-antitoxin system VapC family toxin</fullName>
    </submittedName>
</protein>
<dbReference type="PANTHER" id="PTHR36173">
    <property type="entry name" value="RIBONUCLEASE VAPC16-RELATED"/>
    <property type="match status" value="1"/>
</dbReference>
<dbReference type="Gene3D" id="3.40.50.1010">
    <property type="entry name" value="5'-nuclease"/>
    <property type="match status" value="1"/>
</dbReference>
<dbReference type="InterPro" id="IPR002716">
    <property type="entry name" value="PIN_dom"/>
</dbReference>
<gene>
    <name evidence="2" type="ORF">ACFPOB_10335</name>
</gene>
<evidence type="ECO:0000259" key="1">
    <source>
        <dbReference type="Pfam" id="PF01850"/>
    </source>
</evidence>
<feature type="domain" description="PIN" evidence="1">
    <location>
        <begin position="4"/>
        <end position="119"/>
    </location>
</feature>
<organism evidence="2 3">
    <name type="scientific">Bosea eneae</name>
    <dbReference type="NCBI Taxonomy" id="151454"/>
    <lineage>
        <taxon>Bacteria</taxon>
        <taxon>Pseudomonadati</taxon>
        <taxon>Pseudomonadota</taxon>
        <taxon>Alphaproteobacteria</taxon>
        <taxon>Hyphomicrobiales</taxon>
        <taxon>Boseaceae</taxon>
        <taxon>Bosea</taxon>
    </lineage>
</organism>
<dbReference type="SUPFAM" id="SSF88723">
    <property type="entry name" value="PIN domain-like"/>
    <property type="match status" value="1"/>
</dbReference>
<sequence>MRLLLDSHILYWWATARLERLRPAVREAIGTAEDIFVSVATAWELEIKRNVGRFDTGSFDWAAPPSNGMTILPIELEDALAAARLPLIHRDPFDRMLVAQAIRRGLTLVTADGALDQYGVAILKA</sequence>
<dbReference type="Proteomes" id="UP001596053">
    <property type="component" value="Unassembled WGS sequence"/>
</dbReference>
<dbReference type="InterPro" id="IPR029060">
    <property type="entry name" value="PIN-like_dom_sf"/>
</dbReference>
<accession>A0ABW0IRU3</accession>
<name>A0ABW0IRU3_9HYPH</name>
<evidence type="ECO:0000313" key="2">
    <source>
        <dbReference type="EMBL" id="MFC5419960.1"/>
    </source>
</evidence>
<dbReference type="Pfam" id="PF01850">
    <property type="entry name" value="PIN"/>
    <property type="match status" value="1"/>
</dbReference>
<proteinExistence type="predicted"/>
<dbReference type="InterPro" id="IPR052919">
    <property type="entry name" value="TA_system_RNase"/>
</dbReference>
<dbReference type="CDD" id="cd09872">
    <property type="entry name" value="PIN_Sll0205-like"/>
    <property type="match status" value="1"/>
</dbReference>
<dbReference type="RefSeq" id="WP_377798068.1">
    <property type="nucleotide sequence ID" value="NZ_JBHSLW010000011.1"/>
</dbReference>
<keyword evidence="3" id="KW-1185">Reference proteome</keyword>
<dbReference type="EMBL" id="JBHSLW010000011">
    <property type="protein sequence ID" value="MFC5419960.1"/>
    <property type="molecule type" value="Genomic_DNA"/>
</dbReference>